<protein>
    <submittedName>
        <fullName evidence="6">Membrane protein</fullName>
    </submittedName>
</protein>
<dbReference type="InterPro" id="IPR001129">
    <property type="entry name" value="Membr-assoc_MAPEG"/>
</dbReference>
<evidence type="ECO:0000256" key="2">
    <source>
        <dbReference type="ARBA" id="ARBA00022692"/>
    </source>
</evidence>
<keyword evidence="7" id="KW-1185">Reference proteome</keyword>
<keyword evidence="2 5" id="KW-0812">Transmembrane</keyword>
<dbReference type="Proteomes" id="UP000646365">
    <property type="component" value="Unassembled WGS sequence"/>
</dbReference>
<dbReference type="EMBL" id="BMJQ01000028">
    <property type="protein sequence ID" value="GGF48943.1"/>
    <property type="molecule type" value="Genomic_DNA"/>
</dbReference>
<dbReference type="Gene3D" id="1.20.120.550">
    <property type="entry name" value="Membrane associated eicosanoid/glutathione metabolism-like domain"/>
    <property type="match status" value="1"/>
</dbReference>
<dbReference type="SUPFAM" id="SSF161084">
    <property type="entry name" value="MAPEG domain-like"/>
    <property type="match status" value="1"/>
</dbReference>
<reference evidence="6" key="1">
    <citation type="journal article" date="2014" name="Int. J. Syst. Evol. Microbiol.">
        <title>Complete genome sequence of Corynebacterium casei LMG S-19264T (=DSM 44701T), isolated from a smear-ripened cheese.</title>
        <authorList>
            <consortium name="US DOE Joint Genome Institute (JGI-PGF)"/>
            <person name="Walter F."/>
            <person name="Albersmeier A."/>
            <person name="Kalinowski J."/>
            <person name="Ruckert C."/>
        </authorList>
    </citation>
    <scope>NUCLEOTIDE SEQUENCE</scope>
    <source>
        <strain evidence="6">CGMCC 1.15725</strain>
    </source>
</reference>
<dbReference type="GO" id="GO:0016020">
    <property type="term" value="C:membrane"/>
    <property type="evidence" value="ECO:0007669"/>
    <property type="project" value="UniProtKB-SubCell"/>
</dbReference>
<organism evidence="6 7">
    <name type="scientific">Aliidongia dinghuensis</name>
    <dbReference type="NCBI Taxonomy" id="1867774"/>
    <lineage>
        <taxon>Bacteria</taxon>
        <taxon>Pseudomonadati</taxon>
        <taxon>Pseudomonadota</taxon>
        <taxon>Alphaproteobacteria</taxon>
        <taxon>Rhodospirillales</taxon>
        <taxon>Dongiaceae</taxon>
        <taxon>Aliidongia</taxon>
    </lineage>
</organism>
<keyword evidence="4 5" id="KW-0472">Membrane</keyword>
<dbReference type="RefSeq" id="WP_189052291.1">
    <property type="nucleotide sequence ID" value="NZ_BMJQ01000028.1"/>
</dbReference>
<evidence type="ECO:0000256" key="5">
    <source>
        <dbReference type="SAM" id="Phobius"/>
    </source>
</evidence>
<comment type="caution">
    <text evidence="6">The sequence shown here is derived from an EMBL/GenBank/DDBJ whole genome shotgun (WGS) entry which is preliminary data.</text>
</comment>
<dbReference type="PANTHER" id="PTHR35814">
    <property type="match status" value="1"/>
</dbReference>
<reference evidence="6" key="2">
    <citation type="submission" date="2020-09" db="EMBL/GenBank/DDBJ databases">
        <authorList>
            <person name="Sun Q."/>
            <person name="Zhou Y."/>
        </authorList>
    </citation>
    <scope>NUCLEOTIDE SEQUENCE</scope>
    <source>
        <strain evidence="6">CGMCC 1.15725</strain>
    </source>
</reference>
<name>A0A8J3E6X0_9PROT</name>
<dbReference type="Pfam" id="PF01124">
    <property type="entry name" value="MAPEG"/>
    <property type="match status" value="1"/>
</dbReference>
<accession>A0A8J3E6X0</accession>
<feature type="transmembrane region" description="Helical" evidence="5">
    <location>
        <begin position="107"/>
        <end position="128"/>
    </location>
</feature>
<dbReference type="InterPro" id="IPR023352">
    <property type="entry name" value="MAPEG-like_dom_sf"/>
</dbReference>
<evidence type="ECO:0000313" key="6">
    <source>
        <dbReference type="EMBL" id="GGF48943.1"/>
    </source>
</evidence>
<evidence type="ECO:0000256" key="1">
    <source>
        <dbReference type="ARBA" id="ARBA00004370"/>
    </source>
</evidence>
<sequence>MHFAITPLYAALAAIILMALSFRVIRLRRSLAIGLGTGGDSALEQAVRAHGNFTEYAPIGLILLGSAELAGAAPGTLHAIGILLIVGRAAHAVGLSRSRGASAGRSLGVVLTFTALSIGVVVNLTHALGY</sequence>
<evidence type="ECO:0000313" key="7">
    <source>
        <dbReference type="Proteomes" id="UP000646365"/>
    </source>
</evidence>
<feature type="transmembrane region" description="Helical" evidence="5">
    <location>
        <begin position="6"/>
        <end position="25"/>
    </location>
</feature>
<comment type="subcellular location">
    <subcellularLocation>
        <location evidence="1">Membrane</location>
    </subcellularLocation>
</comment>
<gene>
    <name evidence="6" type="ORF">GCM10011611_64160</name>
</gene>
<evidence type="ECO:0000256" key="3">
    <source>
        <dbReference type="ARBA" id="ARBA00022989"/>
    </source>
</evidence>
<keyword evidence="3 5" id="KW-1133">Transmembrane helix</keyword>
<proteinExistence type="predicted"/>
<dbReference type="PANTHER" id="PTHR35814:SF1">
    <property type="entry name" value="GLUTATHIONE S-TRANSFERASE-RELATED"/>
    <property type="match status" value="1"/>
</dbReference>
<evidence type="ECO:0000256" key="4">
    <source>
        <dbReference type="ARBA" id="ARBA00023136"/>
    </source>
</evidence>
<dbReference type="AlphaFoldDB" id="A0A8J3E6X0"/>